<evidence type="ECO:0000313" key="9">
    <source>
        <dbReference type="EMBL" id="GGJ68216.1"/>
    </source>
</evidence>
<dbReference type="GO" id="GO:0005524">
    <property type="term" value="F:ATP binding"/>
    <property type="evidence" value="ECO:0007669"/>
    <property type="project" value="UniProtKB-KW"/>
</dbReference>
<feature type="region of interest" description="Disordered" evidence="7">
    <location>
        <begin position="131"/>
        <end position="150"/>
    </location>
</feature>
<dbReference type="PANTHER" id="PTHR43289">
    <property type="entry name" value="MITOGEN-ACTIVATED PROTEIN KINASE KINASE KINASE 20-RELATED"/>
    <property type="match status" value="1"/>
</dbReference>
<reference evidence="9" key="1">
    <citation type="journal article" date="2014" name="Int. J. Syst. Evol. Microbiol.">
        <title>Complete genome sequence of Corynebacterium casei LMG S-19264T (=DSM 44701T), isolated from a smear-ripened cheese.</title>
        <authorList>
            <consortium name="US DOE Joint Genome Institute (JGI-PGF)"/>
            <person name="Walter F."/>
            <person name="Albersmeier A."/>
            <person name="Kalinowski J."/>
            <person name="Ruckert C."/>
        </authorList>
    </citation>
    <scope>NUCLEOTIDE SEQUENCE</scope>
    <source>
        <strain evidence="9">JCM 3086</strain>
    </source>
</reference>
<dbReference type="EMBL" id="BMQA01000103">
    <property type="protein sequence ID" value="GGJ68216.1"/>
    <property type="molecule type" value="Genomic_DNA"/>
</dbReference>
<evidence type="ECO:0000256" key="7">
    <source>
        <dbReference type="SAM" id="MobiDB-lite"/>
    </source>
</evidence>
<dbReference type="GO" id="GO:0004674">
    <property type="term" value="F:protein serine/threonine kinase activity"/>
    <property type="evidence" value="ECO:0007669"/>
    <property type="project" value="UniProtKB-KW"/>
</dbReference>
<dbReference type="AlphaFoldDB" id="A0A917UM69"/>
<evidence type="ECO:0000259" key="8">
    <source>
        <dbReference type="PROSITE" id="PS50011"/>
    </source>
</evidence>
<evidence type="ECO:0000256" key="1">
    <source>
        <dbReference type="ARBA" id="ARBA00012513"/>
    </source>
</evidence>
<dbReference type="InterPro" id="IPR011009">
    <property type="entry name" value="Kinase-like_dom_sf"/>
</dbReference>
<organism evidence="9 10">
    <name type="scientific">Streptomyces brasiliensis</name>
    <dbReference type="NCBI Taxonomy" id="1954"/>
    <lineage>
        <taxon>Bacteria</taxon>
        <taxon>Bacillati</taxon>
        <taxon>Actinomycetota</taxon>
        <taxon>Actinomycetes</taxon>
        <taxon>Kitasatosporales</taxon>
        <taxon>Streptomycetaceae</taxon>
        <taxon>Streptomyces</taxon>
    </lineage>
</organism>
<gene>
    <name evidence="9" type="ORF">GCM10010121_093680</name>
</gene>
<dbReference type="RefSeq" id="WP_229841622.1">
    <property type="nucleotide sequence ID" value="NZ_BMQA01000103.1"/>
</dbReference>
<evidence type="ECO:0000313" key="10">
    <source>
        <dbReference type="Proteomes" id="UP000657574"/>
    </source>
</evidence>
<feature type="domain" description="Protein kinase" evidence="8">
    <location>
        <begin position="1"/>
        <end position="150"/>
    </location>
</feature>
<accession>A0A917UM69</accession>
<dbReference type="EC" id="2.7.11.1" evidence="1"/>
<reference evidence="9" key="2">
    <citation type="submission" date="2020-09" db="EMBL/GenBank/DDBJ databases">
        <authorList>
            <person name="Sun Q."/>
            <person name="Ohkuma M."/>
        </authorList>
    </citation>
    <scope>NUCLEOTIDE SEQUENCE</scope>
    <source>
        <strain evidence="9">JCM 3086</strain>
    </source>
</reference>
<keyword evidence="4" id="KW-0547">Nucleotide-binding</keyword>
<dbReference type="Proteomes" id="UP000657574">
    <property type="component" value="Unassembled WGS sequence"/>
</dbReference>
<keyword evidence="3" id="KW-0808">Transferase</keyword>
<dbReference type="SUPFAM" id="SSF56112">
    <property type="entry name" value="Protein kinase-like (PK-like)"/>
    <property type="match status" value="1"/>
</dbReference>
<protein>
    <recommendedName>
        <fullName evidence="1">non-specific serine/threonine protein kinase</fullName>
        <ecNumber evidence="1">2.7.11.1</ecNumber>
    </recommendedName>
</protein>
<keyword evidence="2" id="KW-0723">Serine/threonine-protein kinase</keyword>
<dbReference type="Gene3D" id="3.30.200.20">
    <property type="entry name" value="Phosphorylase Kinase, domain 1"/>
    <property type="match status" value="1"/>
</dbReference>
<evidence type="ECO:0000256" key="5">
    <source>
        <dbReference type="ARBA" id="ARBA00022777"/>
    </source>
</evidence>
<dbReference type="PANTHER" id="PTHR43289:SF6">
    <property type="entry name" value="SERINE_THREONINE-PROTEIN KINASE NEKL-3"/>
    <property type="match status" value="1"/>
</dbReference>
<sequence>MGQDRGVLAHNCVGTRKTAARGFLAGGGSAAGELRARFLREARITAALQHPHIVAVHDLGEAVTVEGSAPFLVMEFLRGQGLEAVVRRGAVIGQEAARWGAQICDALAEAHASGILHRDIMPANVFVTASGGGEGTRLRDRPSRGSRWDR</sequence>
<dbReference type="PROSITE" id="PS50011">
    <property type="entry name" value="PROTEIN_KINASE_DOM"/>
    <property type="match status" value="1"/>
</dbReference>
<keyword evidence="10" id="KW-1185">Reference proteome</keyword>
<evidence type="ECO:0000256" key="3">
    <source>
        <dbReference type="ARBA" id="ARBA00022679"/>
    </source>
</evidence>
<dbReference type="Pfam" id="PF00069">
    <property type="entry name" value="Pkinase"/>
    <property type="match status" value="1"/>
</dbReference>
<dbReference type="Gene3D" id="1.10.510.10">
    <property type="entry name" value="Transferase(Phosphotransferase) domain 1"/>
    <property type="match status" value="1"/>
</dbReference>
<name>A0A917UM69_9ACTN</name>
<keyword evidence="5" id="KW-0418">Kinase</keyword>
<dbReference type="InterPro" id="IPR000719">
    <property type="entry name" value="Prot_kinase_dom"/>
</dbReference>
<comment type="caution">
    <text evidence="9">The sequence shown here is derived from an EMBL/GenBank/DDBJ whole genome shotgun (WGS) entry which is preliminary data.</text>
</comment>
<evidence type="ECO:0000256" key="2">
    <source>
        <dbReference type="ARBA" id="ARBA00022527"/>
    </source>
</evidence>
<feature type="compositionally biased region" description="Basic and acidic residues" evidence="7">
    <location>
        <begin position="136"/>
        <end position="150"/>
    </location>
</feature>
<keyword evidence="6" id="KW-0067">ATP-binding</keyword>
<evidence type="ECO:0000256" key="4">
    <source>
        <dbReference type="ARBA" id="ARBA00022741"/>
    </source>
</evidence>
<evidence type="ECO:0000256" key="6">
    <source>
        <dbReference type="ARBA" id="ARBA00022840"/>
    </source>
</evidence>
<proteinExistence type="predicted"/>